<feature type="region of interest" description="Disordered" evidence="2">
    <location>
        <begin position="21"/>
        <end position="71"/>
    </location>
</feature>
<reference evidence="5" key="3">
    <citation type="submission" date="2022-06" db="UniProtKB">
        <authorList>
            <consortium name="EnsemblMetazoa"/>
        </authorList>
    </citation>
    <scope>IDENTIFICATION</scope>
</reference>
<feature type="domain" description="Anti-proliferative protein" evidence="3">
    <location>
        <begin position="1"/>
        <end position="160"/>
    </location>
</feature>
<feature type="compositionally biased region" description="Low complexity" evidence="2">
    <location>
        <begin position="578"/>
        <end position="598"/>
    </location>
</feature>
<dbReference type="SMART" id="SM00099">
    <property type="entry name" value="btg1"/>
    <property type="match status" value="1"/>
</dbReference>
<dbReference type="PANTHER" id="PTHR22978:SF44">
    <property type="entry name" value="PROTEIN BTG3-LIKE PROTEIN"/>
    <property type="match status" value="1"/>
</dbReference>
<keyword evidence="6" id="KW-1185">Reference proteome</keyword>
<reference evidence="6" key="1">
    <citation type="journal article" date="2020" name="PLoS Negl. Trop. Dis.">
        <title>High-quality nuclear genome for Sarcoptes scabiei-A critical resource for a neglected parasite.</title>
        <authorList>
            <person name="Korhonen P.K."/>
            <person name="Gasser R.B."/>
            <person name="Ma G."/>
            <person name="Wang T."/>
            <person name="Stroehlein A.J."/>
            <person name="Young N.D."/>
            <person name="Ang C.S."/>
            <person name="Fernando D.D."/>
            <person name="Lu H.C."/>
            <person name="Taylor S."/>
            <person name="Reynolds S.L."/>
            <person name="Mofiz E."/>
            <person name="Najaraj S.H."/>
            <person name="Gowda H."/>
            <person name="Madugundu A."/>
            <person name="Renuse S."/>
            <person name="Holt D."/>
            <person name="Pandey A."/>
            <person name="Papenfuss A.T."/>
            <person name="Fischer K."/>
        </authorList>
    </citation>
    <scope>NUCLEOTIDE SEQUENCE [LARGE SCALE GENOMIC DNA]</scope>
</reference>
<protein>
    <submittedName>
        <fullName evidence="4">Protein BTG3</fullName>
    </submittedName>
</protein>
<evidence type="ECO:0000259" key="3">
    <source>
        <dbReference type="SMART" id="SM00099"/>
    </source>
</evidence>
<dbReference type="Proteomes" id="UP000070412">
    <property type="component" value="Unassembled WGS sequence"/>
</dbReference>
<evidence type="ECO:0000313" key="6">
    <source>
        <dbReference type="Proteomes" id="UP000070412"/>
    </source>
</evidence>
<evidence type="ECO:0000313" key="5">
    <source>
        <dbReference type="EnsemblMetazoa" id="KAF7495357.1"/>
    </source>
</evidence>
<evidence type="ECO:0000256" key="1">
    <source>
        <dbReference type="ARBA" id="ARBA00007989"/>
    </source>
</evidence>
<proteinExistence type="inferred from homology"/>
<accession>A0A834VF85</accession>
<dbReference type="InterPro" id="IPR033332">
    <property type="entry name" value="BTG"/>
</dbReference>
<dbReference type="AlphaFoldDB" id="A0A834VF85"/>
<dbReference type="GO" id="GO:0005737">
    <property type="term" value="C:cytoplasm"/>
    <property type="evidence" value="ECO:0007669"/>
    <property type="project" value="TreeGrafter"/>
</dbReference>
<dbReference type="PRINTS" id="PR00310">
    <property type="entry name" value="ANTIPRLFBTG1"/>
</dbReference>
<feature type="compositionally biased region" description="Low complexity" evidence="2">
    <location>
        <begin position="426"/>
        <end position="448"/>
    </location>
</feature>
<dbReference type="OMA" id="IRINQNC"/>
<dbReference type="InterPro" id="IPR036054">
    <property type="entry name" value="BTG-like_sf"/>
</dbReference>
<feature type="region of interest" description="Disordered" evidence="2">
    <location>
        <begin position="203"/>
        <end position="232"/>
    </location>
</feature>
<evidence type="ECO:0000256" key="2">
    <source>
        <dbReference type="SAM" id="MobiDB-lite"/>
    </source>
</evidence>
<name>A0A834VF85_SARSC</name>
<feature type="compositionally biased region" description="Low complexity" evidence="2">
    <location>
        <begin position="23"/>
        <end position="71"/>
    </location>
</feature>
<dbReference type="EMBL" id="WVUK01000048">
    <property type="protein sequence ID" value="KAF7495357.1"/>
    <property type="molecule type" value="Genomic_DNA"/>
</dbReference>
<feature type="compositionally biased region" description="Polar residues" evidence="2">
    <location>
        <begin position="388"/>
        <end position="409"/>
    </location>
</feature>
<dbReference type="EnsemblMetazoa" id="SSS_7071s_mrna">
    <property type="protein sequence ID" value="KAF7495357.1"/>
    <property type="gene ID" value="SSS_7071"/>
</dbReference>
<feature type="compositionally biased region" description="Low complexity" evidence="2">
    <location>
        <begin position="456"/>
        <end position="510"/>
    </location>
</feature>
<feature type="compositionally biased region" description="Polar residues" evidence="2">
    <location>
        <begin position="209"/>
        <end position="219"/>
    </location>
</feature>
<feature type="region of interest" description="Disordered" evidence="2">
    <location>
        <begin position="548"/>
        <end position="606"/>
    </location>
</feature>
<dbReference type="SUPFAM" id="SSF160696">
    <property type="entry name" value="BTG domain-like"/>
    <property type="match status" value="1"/>
</dbReference>
<dbReference type="PANTHER" id="PTHR22978">
    <property type="entry name" value="B-CELL TRANSLOCATION GENE"/>
    <property type="match status" value="1"/>
</dbReference>
<dbReference type="Pfam" id="PF07742">
    <property type="entry name" value="BTG"/>
    <property type="match status" value="1"/>
</dbReference>
<dbReference type="InterPro" id="IPR002087">
    <property type="entry name" value="Anti_prolifrtn"/>
</dbReference>
<organism evidence="4">
    <name type="scientific">Sarcoptes scabiei</name>
    <name type="common">Itch mite</name>
    <name type="synonym">Acarus scabiei</name>
    <dbReference type="NCBI Taxonomy" id="52283"/>
    <lineage>
        <taxon>Eukaryota</taxon>
        <taxon>Metazoa</taxon>
        <taxon>Ecdysozoa</taxon>
        <taxon>Arthropoda</taxon>
        <taxon>Chelicerata</taxon>
        <taxon>Arachnida</taxon>
        <taxon>Acari</taxon>
        <taxon>Acariformes</taxon>
        <taxon>Sarcoptiformes</taxon>
        <taxon>Astigmata</taxon>
        <taxon>Psoroptidia</taxon>
        <taxon>Sarcoptoidea</taxon>
        <taxon>Sarcoptidae</taxon>
        <taxon>Sarcoptinae</taxon>
        <taxon>Sarcoptes</taxon>
    </lineage>
</organism>
<comment type="similarity">
    <text evidence="1">Belongs to the BTG family.</text>
</comment>
<evidence type="ECO:0000313" key="4">
    <source>
        <dbReference type="EMBL" id="KAF7495357.1"/>
    </source>
</evidence>
<sequence>MREEIEAAVTFLTRLLAKNVDPTSSNNQNASVSANGSSNNGTNSKETNYNKNDPPPLNNNLSVVNDTNNSSQKLTEEKIKKFSQKLIDILTTRFQNHWYPSCPSKGQAYRCIRINQNCRVDCSIELACQQSGINYESLRLPVELTLWIDPSEVTCRFGEHKGSFCVVAKLRDGRQENYVDSINIEELEQRSIDRSKQTFENSRLKMKSHTSNQQRQSILAGQHGHHSVGSVKQAARQQVATTQLSQFSTTSSNPINSNVVSYHAINGGVNTLQNNGLNSHGSPVSGTLTNGFGVEFASLGAPSSNGLPSAVFGTGVGSGSSNAGLSFQPNVTGQGSVTSSQQFQYSSSTHYFNAAYHQQAANFQHHHQQQSQVVAAVASMNFGSPGSHLFNTNPTTKYLQSLTGSPQHNSTSSTPPTSVGGGQLQAGGSSARSLSNHLSSTSLTGGSTAFRTGQMNNSIPSISAVSNSSSQASTSKPNHSQLSSSNSLTNGSLSGNNVASVNPTNSSNCNNGGGGGANPNAPLFIPRGYLLSQFNLSAPPFTPAASFGNNYPSPLDQTSTSGSNTSVQSTNAKDRRSFVNSQSVASSVSPSSAAGASSTPLVANRF</sequence>
<gene>
    <name evidence="4" type="ORF">SSS_7071</name>
</gene>
<dbReference type="OrthoDB" id="19928at2759"/>
<reference evidence="4" key="2">
    <citation type="submission" date="2020-01" db="EMBL/GenBank/DDBJ databases">
        <authorList>
            <person name="Korhonen P.K.K."/>
            <person name="Guangxu M.G."/>
            <person name="Wang T.W."/>
            <person name="Stroehlein A.J.S."/>
            <person name="Young N.D."/>
            <person name="Ang C.-S.A."/>
            <person name="Fernando D.W.F."/>
            <person name="Lu H.L."/>
            <person name="Taylor S.T."/>
            <person name="Ehtesham M.E.M."/>
            <person name="Najaraj S.H.N."/>
            <person name="Harsha G.H.G."/>
            <person name="Madugundu A.M."/>
            <person name="Renuse S.R."/>
            <person name="Holt D.H."/>
            <person name="Pandey A.P."/>
            <person name="Papenfuss A.P."/>
            <person name="Gasser R.B.G."/>
            <person name="Fischer K.F."/>
        </authorList>
    </citation>
    <scope>NUCLEOTIDE SEQUENCE</scope>
    <source>
        <strain evidence="4">SSS_KF_BRIS2020</strain>
    </source>
</reference>
<dbReference type="Gene3D" id="3.90.640.90">
    <property type="entry name" value="Anti-proliferative protein, N-terminal domain"/>
    <property type="match status" value="1"/>
</dbReference>
<feature type="compositionally biased region" description="Polar residues" evidence="2">
    <location>
        <begin position="548"/>
        <end position="571"/>
    </location>
</feature>
<feature type="region of interest" description="Disordered" evidence="2">
    <location>
        <begin position="388"/>
        <end position="514"/>
    </location>
</feature>
<dbReference type="GO" id="GO:0005634">
    <property type="term" value="C:nucleus"/>
    <property type="evidence" value="ECO:0007669"/>
    <property type="project" value="TreeGrafter"/>
</dbReference>